<name>A0A553XKX7_9ACTN</name>
<reference evidence="3 4" key="1">
    <citation type="submission" date="2019-07" db="EMBL/GenBank/DDBJ databases">
        <title>Draft genome for Streptomyces benahoarensis MZ03-48.</title>
        <authorList>
            <person name="Gonzalez-Pimentel J.L."/>
        </authorList>
    </citation>
    <scope>NUCLEOTIDE SEQUENCE [LARGE SCALE GENOMIC DNA]</scope>
    <source>
        <strain evidence="3 4">MZ03-48</strain>
    </source>
</reference>
<keyword evidence="2" id="KW-0812">Transmembrane</keyword>
<keyword evidence="2" id="KW-1133">Transmembrane helix</keyword>
<dbReference type="Proteomes" id="UP000320888">
    <property type="component" value="Unassembled WGS sequence"/>
</dbReference>
<dbReference type="Gene3D" id="3.10.20.90">
    <property type="entry name" value="Phosphatidylinositol 3-kinase Catalytic Subunit, Chain A, domain 1"/>
    <property type="match status" value="1"/>
</dbReference>
<sequence>MLGVPPPPGGGPGVSAAVGAPGERRTTLSRVPLVTGGGHRTDLVVPSGEPVGALLPELRLLGERPAGPGAQRLVTADDTVLAPHDSLAVARLADGAEPPLATGPFTPDTRPGGGLDADVAAPLEVRGRGWGARGAALTAGAAVVALTPVTVGALGVYALLRDAF</sequence>
<dbReference type="EMBL" id="VKLS01000890">
    <property type="protein sequence ID" value="TSB17641.1"/>
    <property type="molecule type" value="Genomic_DNA"/>
</dbReference>
<organism evidence="3 4">
    <name type="scientific">Streptomyces benahoarensis</name>
    <dbReference type="NCBI Taxonomy" id="2595054"/>
    <lineage>
        <taxon>Bacteria</taxon>
        <taxon>Bacillati</taxon>
        <taxon>Actinomycetota</taxon>
        <taxon>Actinomycetes</taxon>
        <taxon>Kitasatosporales</taxon>
        <taxon>Streptomycetaceae</taxon>
        <taxon>Streptomyces</taxon>
    </lineage>
</organism>
<dbReference type="AlphaFoldDB" id="A0A553XKX7"/>
<evidence type="ECO:0000313" key="3">
    <source>
        <dbReference type="EMBL" id="TSB17641.1"/>
    </source>
</evidence>
<evidence type="ECO:0000256" key="1">
    <source>
        <dbReference type="SAM" id="MobiDB-lite"/>
    </source>
</evidence>
<feature type="transmembrane region" description="Helical" evidence="2">
    <location>
        <begin position="136"/>
        <end position="160"/>
    </location>
</feature>
<dbReference type="InterPro" id="IPR024962">
    <property type="entry name" value="YukD-like"/>
</dbReference>
<feature type="compositionally biased region" description="Pro residues" evidence="1">
    <location>
        <begin position="1"/>
        <end position="10"/>
    </location>
</feature>
<keyword evidence="4" id="KW-1185">Reference proteome</keyword>
<protein>
    <recommendedName>
        <fullName evidence="5">Type VII secretion integral membrane protein EccD</fullName>
    </recommendedName>
</protein>
<feature type="region of interest" description="Disordered" evidence="1">
    <location>
        <begin position="1"/>
        <end position="24"/>
    </location>
</feature>
<gene>
    <name evidence="3" type="ORF">FNZ23_30400</name>
</gene>
<accession>A0A553XKX7</accession>
<proteinExistence type="predicted"/>
<evidence type="ECO:0008006" key="5">
    <source>
        <dbReference type="Google" id="ProtNLM"/>
    </source>
</evidence>
<keyword evidence="2" id="KW-0472">Membrane</keyword>
<dbReference type="Pfam" id="PF08817">
    <property type="entry name" value="YukD"/>
    <property type="match status" value="1"/>
</dbReference>
<evidence type="ECO:0000313" key="4">
    <source>
        <dbReference type="Proteomes" id="UP000320888"/>
    </source>
</evidence>
<evidence type="ECO:0000256" key="2">
    <source>
        <dbReference type="SAM" id="Phobius"/>
    </source>
</evidence>
<comment type="caution">
    <text evidence="3">The sequence shown here is derived from an EMBL/GenBank/DDBJ whole genome shotgun (WGS) entry which is preliminary data.</text>
</comment>